<keyword evidence="1" id="KW-0812">Transmembrane</keyword>
<evidence type="ECO:0000313" key="2">
    <source>
        <dbReference type="EMBL" id="BAV78628.1"/>
    </source>
</evidence>
<keyword evidence="2" id="KW-0496">Mitochondrion</keyword>
<keyword evidence="1" id="KW-1133">Transmembrane helix</keyword>
<gene>
    <name evidence="2" type="primary">ND6</name>
</gene>
<organism evidence="2">
    <name type="scientific">Panagrellus redivivus</name>
    <name type="common">Microworm</name>
    <dbReference type="NCBI Taxonomy" id="6233"/>
    <lineage>
        <taxon>Eukaryota</taxon>
        <taxon>Metazoa</taxon>
        <taxon>Ecdysozoa</taxon>
        <taxon>Nematoda</taxon>
        <taxon>Chromadorea</taxon>
        <taxon>Rhabditida</taxon>
        <taxon>Tylenchina</taxon>
        <taxon>Panagrolaimomorpha</taxon>
        <taxon>Panagrolaimoidea</taxon>
        <taxon>Panagrolaimidae</taxon>
        <taxon>Panagrellus</taxon>
    </lineage>
</organism>
<geneLocation type="mitochondrion" evidence="2"/>
<feature type="transmembrane region" description="Helical" evidence="1">
    <location>
        <begin position="46"/>
        <end position="68"/>
    </location>
</feature>
<dbReference type="EMBL" id="AP017464">
    <property type="protein sequence ID" value="BAV78628.1"/>
    <property type="molecule type" value="Genomic_DNA"/>
</dbReference>
<dbReference type="AlphaFoldDB" id="A0A1E1G7A0"/>
<protein>
    <submittedName>
        <fullName evidence="2">NADH dehydrogenase subunit 6</fullName>
    </submittedName>
</protein>
<feature type="transmembrane region" description="Helical" evidence="1">
    <location>
        <begin position="80"/>
        <end position="99"/>
    </location>
</feature>
<reference evidence="2" key="1">
    <citation type="submission" date="2016-05" db="EMBL/GenBank/DDBJ databases">
        <title>Complete mitochondrial genomes of 50 helminths species.</title>
        <authorList>
            <person name="Holroyd N."/>
            <person name="Kikuchi T."/>
            <person name="Sternberg P."/>
            <person name="Berriman M."/>
        </authorList>
    </citation>
    <scope>NUCLEOTIDE SEQUENCE</scope>
    <source>
        <strain evidence="2">PS2298/MT8872</strain>
    </source>
</reference>
<sequence length="142" mass="17174">MFKMVLFFSLIFSLFCYLNIDPMKSCLFLILSLLSISSLLSFGTQIWFSYFVCMIFLSGIFVILVYFSSLSKYNFYKFKYFIFIFLGLIFCPLIYYYSNNVFLFNLYYFDYLFLLIWIIISLIFFMNFTSYFLNFSGALRKI</sequence>
<evidence type="ECO:0000256" key="1">
    <source>
        <dbReference type="SAM" id="Phobius"/>
    </source>
</evidence>
<accession>A0A1E1G7A0</accession>
<feature type="transmembrane region" description="Helical" evidence="1">
    <location>
        <begin position="111"/>
        <end position="133"/>
    </location>
</feature>
<proteinExistence type="predicted"/>
<name>A0A1E1G7A0_PANRE</name>
<keyword evidence="1" id="KW-0472">Membrane</keyword>